<keyword evidence="1" id="KW-0805">Transcription regulation</keyword>
<dbReference type="SMART" id="SM00028">
    <property type="entry name" value="TPR"/>
    <property type="match status" value="3"/>
</dbReference>
<dbReference type="Proteomes" id="UP000260680">
    <property type="component" value="Unassembled WGS sequence"/>
</dbReference>
<dbReference type="EMBL" id="QOHO01000006">
    <property type="protein sequence ID" value="RFZ80692.1"/>
    <property type="molecule type" value="Genomic_DNA"/>
</dbReference>
<organism evidence="5 6">
    <name type="scientific">Lacrimispora amygdalina</name>
    <dbReference type="NCBI Taxonomy" id="253257"/>
    <lineage>
        <taxon>Bacteria</taxon>
        <taxon>Bacillati</taxon>
        <taxon>Bacillota</taxon>
        <taxon>Clostridia</taxon>
        <taxon>Lachnospirales</taxon>
        <taxon>Lachnospiraceae</taxon>
        <taxon>Lacrimispora</taxon>
    </lineage>
</organism>
<keyword evidence="3" id="KW-0804">Transcription</keyword>
<dbReference type="OrthoDB" id="9789465at2"/>
<evidence type="ECO:0000256" key="1">
    <source>
        <dbReference type="ARBA" id="ARBA00023015"/>
    </source>
</evidence>
<dbReference type="InterPro" id="IPR059106">
    <property type="entry name" value="WHD_MalT"/>
</dbReference>
<dbReference type="SUPFAM" id="SSF52540">
    <property type="entry name" value="P-loop containing nucleoside triphosphate hydrolases"/>
    <property type="match status" value="1"/>
</dbReference>
<dbReference type="SMART" id="SM00421">
    <property type="entry name" value="HTH_LUXR"/>
    <property type="match status" value="1"/>
</dbReference>
<evidence type="ECO:0000256" key="3">
    <source>
        <dbReference type="ARBA" id="ARBA00023163"/>
    </source>
</evidence>
<evidence type="ECO:0000259" key="4">
    <source>
        <dbReference type="PROSITE" id="PS50043"/>
    </source>
</evidence>
<evidence type="ECO:0000313" key="5">
    <source>
        <dbReference type="EMBL" id="RFZ80692.1"/>
    </source>
</evidence>
<dbReference type="PROSITE" id="PS00622">
    <property type="entry name" value="HTH_LUXR_1"/>
    <property type="match status" value="1"/>
</dbReference>
<dbReference type="InterPro" id="IPR019734">
    <property type="entry name" value="TPR_rpt"/>
</dbReference>
<dbReference type="AlphaFoldDB" id="A0A3E2NI60"/>
<dbReference type="InterPro" id="IPR036388">
    <property type="entry name" value="WH-like_DNA-bd_sf"/>
</dbReference>
<name>A0A3E2NI60_9FIRM</name>
<protein>
    <recommendedName>
        <fullName evidence="4">HTH luxR-type domain-containing protein</fullName>
    </recommendedName>
</protein>
<dbReference type="SUPFAM" id="SSF46894">
    <property type="entry name" value="C-terminal effector domain of the bipartite response regulators"/>
    <property type="match status" value="1"/>
</dbReference>
<dbReference type="Pfam" id="PF00196">
    <property type="entry name" value="GerE"/>
    <property type="match status" value="1"/>
</dbReference>
<dbReference type="RefSeq" id="WP_117415291.1">
    <property type="nucleotide sequence ID" value="NZ_QOHO01000006.1"/>
</dbReference>
<comment type="caution">
    <text evidence="5">The sequence shown here is derived from an EMBL/GenBank/DDBJ whole genome shotgun (WGS) entry which is preliminary data.</text>
</comment>
<dbReference type="Pfam" id="PF25873">
    <property type="entry name" value="WHD_MalT"/>
    <property type="match status" value="1"/>
</dbReference>
<accession>A0A3E2NI60</accession>
<dbReference type="InterPro" id="IPR000792">
    <property type="entry name" value="Tscrpt_reg_LuxR_C"/>
</dbReference>
<sequence length="873" mass="99813">MEHSSDILLLTTKLKIPAPRKNYIVRHGLFEQLSQCRDMSIIFLSGGAGTGKTTLLSSFIHEKELKNVCWLSLDYSNTNVYSFWLYFTASVSALLQDEGSLLNLMRTNPDTKYLENLLITLINRLWGDEEYYMVLDDVHCIRDEALIRTFEFFIESMPSNFHFFMLSREDPPVYLGPMAVSGRLLFIDGKQMQLTEEEGIAFLKETMKLGGSDEELNQLNHFAEGWIGGLQLAAAAKAAGKYSGQLLRAGGGIASQYLTREIIDALTEKEQDFLIKTGYLSYFDADICNKLFQGFTKQEFDQMMERFMEKNLFLICLDEQNGIYRYHNILSEYLKQQFSCLPEEQKAEYCKITAGAFEEKGDFEEALQEYCEAGNYKEVLRVAKAMEGRIEAWNYLDKVPIEFLFQDTDLAAQCFIYNLGNLNMERCRVIYEKFKELYEDSDLLSIVDFAQIYFTNENGILPQYPALTDKQIDQIPYGPVVKAVLLIENAGALLEKMQYEEAENCIIKGIKIASGLNPFIDFFAYNQLGQVYEEMGRFNDSFSCYDKSKEVLKPINGLMGIETNYYFGLAGVYMRRMELEQAEDVLEQSRKLLEERHIHVDITDMTLAYHLAEMKFLRGDNDTAVSYVEGILSEYPNYSVLTLGRLLYELACIDRLSENLSDKFLKELEDAKKYNQQPLMKMLRARILFKLGSTAEALKETEDILISSRLKHNKLRLVEAGILKIYMLSHVQVKAAGQREINNLLVEAIHYAQEDRILMPFYLDRNTLLPILKELHQKLSGSQLMSAAETAFLGETIVICGGQTVKESKTEMLSAREYEVLSQLSLGITNREIAKKLCISQATVKTHVLSIFGKLGVSSRMLAVEKARKEGLI</sequence>
<dbReference type="Gene3D" id="3.40.50.300">
    <property type="entry name" value="P-loop containing nucleotide triphosphate hydrolases"/>
    <property type="match status" value="1"/>
</dbReference>
<keyword evidence="2" id="KW-0238">DNA-binding</keyword>
<reference evidence="5 6" key="1">
    <citation type="submission" date="2018-07" db="EMBL/GenBank/DDBJ databases">
        <title>New species, Clostridium PI-S10-A1B.</title>
        <authorList>
            <person name="Krishna G."/>
            <person name="Summeta K."/>
            <person name="Shikha S."/>
            <person name="Prabhu P.B."/>
            <person name="Suresh K."/>
        </authorList>
    </citation>
    <scope>NUCLEOTIDE SEQUENCE [LARGE SCALE GENOMIC DNA]</scope>
    <source>
        <strain evidence="5 6">PI-S10-A1B</strain>
    </source>
</reference>
<dbReference type="CDD" id="cd06170">
    <property type="entry name" value="LuxR_C_like"/>
    <property type="match status" value="1"/>
</dbReference>
<dbReference type="PROSITE" id="PS50043">
    <property type="entry name" value="HTH_LUXR_2"/>
    <property type="match status" value="1"/>
</dbReference>
<dbReference type="PANTHER" id="PTHR44688">
    <property type="entry name" value="DNA-BINDING TRANSCRIPTIONAL ACTIVATOR DEVR_DOSR"/>
    <property type="match status" value="1"/>
</dbReference>
<feature type="domain" description="HTH luxR-type" evidence="4">
    <location>
        <begin position="806"/>
        <end position="871"/>
    </location>
</feature>
<dbReference type="SUPFAM" id="SSF48452">
    <property type="entry name" value="TPR-like"/>
    <property type="match status" value="1"/>
</dbReference>
<dbReference type="GO" id="GO:0006355">
    <property type="term" value="P:regulation of DNA-templated transcription"/>
    <property type="evidence" value="ECO:0007669"/>
    <property type="project" value="InterPro"/>
</dbReference>
<dbReference type="Gene3D" id="1.10.10.10">
    <property type="entry name" value="Winged helix-like DNA-binding domain superfamily/Winged helix DNA-binding domain"/>
    <property type="match status" value="1"/>
</dbReference>
<gene>
    <name evidence="5" type="ORF">DS742_01580</name>
</gene>
<dbReference type="GO" id="GO:0003677">
    <property type="term" value="F:DNA binding"/>
    <property type="evidence" value="ECO:0007669"/>
    <property type="project" value="UniProtKB-KW"/>
</dbReference>
<dbReference type="InterPro" id="IPR027417">
    <property type="entry name" value="P-loop_NTPase"/>
</dbReference>
<evidence type="ECO:0000256" key="2">
    <source>
        <dbReference type="ARBA" id="ARBA00023125"/>
    </source>
</evidence>
<dbReference type="PRINTS" id="PR00038">
    <property type="entry name" value="HTHLUXR"/>
</dbReference>
<proteinExistence type="predicted"/>
<dbReference type="InterPro" id="IPR011990">
    <property type="entry name" value="TPR-like_helical_dom_sf"/>
</dbReference>
<dbReference type="PANTHER" id="PTHR44688:SF25">
    <property type="entry name" value="HTH LUXR-TYPE DOMAIN-CONTAINING PROTEIN"/>
    <property type="match status" value="1"/>
</dbReference>
<dbReference type="InterPro" id="IPR016032">
    <property type="entry name" value="Sig_transdc_resp-reg_C-effctor"/>
</dbReference>
<evidence type="ECO:0000313" key="6">
    <source>
        <dbReference type="Proteomes" id="UP000260680"/>
    </source>
</evidence>
<dbReference type="Gene3D" id="1.25.40.10">
    <property type="entry name" value="Tetratricopeptide repeat domain"/>
    <property type="match status" value="2"/>
</dbReference>